<keyword evidence="7" id="KW-1278">Translocase</keyword>
<gene>
    <name evidence="10" type="ORF">DES36_11828</name>
</gene>
<accession>A0A366I0Z9</accession>
<dbReference type="Pfam" id="PF00005">
    <property type="entry name" value="ABC_tran"/>
    <property type="match status" value="1"/>
</dbReference>
<dbReference type="Proteomes" id="UP000253490">
    <property type="component" value="Unassembled WGS sequence"/>
</dbReference>
<dbReference type="PROSITE" id="PS00211">
    <property type="entry name" value="ABC_TRANSPORTER_1"/>
    <property type="match status" value="1"/>
</dbReference>
<evidence type="ECO:0000256" key="7">
    <source>
        <dbReference type="ARBA" id="ARBA00022967"/>
    </source>
</evidence>
<dbReference type="GO" id="GO:0016887">
    <property type="term" value="F:ATP hydrolysis activity"/>
    <property type="evidence" value="ECO:0007669"/>
    <property type="project" value="InterPro"/>
</dbReference>
<comment type="subcellular location">
    <subcellularLocation>
        <location evidence="1">Cell membrane</location>
        <topology evidence="1">Peripheral membrane protein</topology>
    </subcellularLocation>
</comment>
<dbReference type="OrthoDB" id="501320at2"/>
<dbReference type="PROSITE" id="PS50893">
    <property type="entry name" value="ABC_TRANSPORTER_2"/>
    <property type="match status" value="1"/>
</dbReference>
<dbReference type="AlphaFoldDB" id="A0A366I0Z9"/>
<evidence type="ECO:0000259" key="9">
    <source>
        <dbReference type="PROSITE" id="PS50893"/>
    </source>
</evidence>
<keyword evidence="3" id="KW-0813">Transport</keyword>
<feature type="domain" description="ABC transporter" evidence="9">
    <location>
        <begin position="5"/>
        <end position="226"/>
    </location>
</feature>
<protein>
    <submittedName>
        <fullName evidence="10">Energy-coupling factor transport system ATP-binding protein</fullName>
    </submittedName>
</protein>
<dbReference type="EMBL" id="QNRX01000018">
    <property type="protein sequence ID" value="RBP59677.1"/>
    <property type="molecule type" value="Genomic_DNA"/>
</dbReference>
<dbReference type="InterPro" id="IPR017871">
    <property type="entry name" value="ABC_transporter-like_CS"/>
</dbReference>
<dbReference type="PANTHER" id="PTHR43553:SF24">
    <property type="entry name" value="ENERGY-COUPLING FACTOR TRANSPORTER ATP-BINDING PROTEIN ECFA1"/>
    <property type="match status" value="1"/>
</dbReference>
<dbReference type="CDD" id="cd03225">
    <property type="entry name" value="ABC_cobalt_CbiO_domain1"/>
    <property type="match status" value="1"/>
</dbReference>
<keyword evidence="4" id="KW-1003">Cell membrane</keyword>
<keyword evidence="5" id="KW-0547">Nucleotide-binding</keyword>
<dbReference type="InterPro" id="IPR003593">
    <property type="entry name" value="AAA+_ATPase"/>
</dbReference>
<dbReference type="InterPro" id="IPR015856">
    <property type="entry name" value="ABC_transpr_CbiO/EcfA_su"/>
</dbReference>
<keyword evidence="8" id="KW-0472">Membrane</keyword>
<evidence type="ECO:0000256" key="2">
    <source>
        <dbReference type="ARBA" id="ARBA00005417"/>
    </source>
</evidence>
<comment type="similarity">
    <text evidence="2">Belongs to the ABC transporter superfamily.</text>
</comment>
<proteinExistence type="inferred from homology"/>
<dbReference type="PANTHER" id="PTHR43553">
    <property type="entry name" value="HEAVY METAL TRANSPORTER"/>
    <property type="match status" value="1"/>
</dbReference>
<keyword evidence="6 10" id="KW-0067">ATP-binding</keyword>
<dbReference type="GO" id="GO:0043190">
    <property type="term" value="C:ATP-binding cassette (ABC) transporter complex"/>
    <property type="evidence" value="ECO:0007669"/>
    <property type="project" value="TreeGrafter"/>
</dbReference>
<dbReference type="GO" id="GO:0005524">
    <property type="term" value="F:ATP binding"/>
    <property type="evidence" value="ECO:0007669"/>
    <property type="project" value="UniProtKB-KW"/>
</dbReference>
<evidence type="ECO:0000256" key="1">
    <source>
        <dbReference type="ARBA" id="ARBA00004202"/>
    </source>
</evidence>
<evidence type="ECO:0000256" key="6">
    <source>
        <dbReference type="ARBA" id="ARBA00022840"/>
    </source>
</evidence>
<sequence length="227" mass="25549">MIHPIEIKDLKFRYKSSSSNILQGVDLTVPKGEVLTLVGLSGNGKSTLLNIICGIIPHIRQGVIEGQVKLWGEEVRCLKILDITKRVGIVFQDPDSQLFSPTIEDEIAFGPENLRIEKDEIGRRITKVLQMVNLEEYRYENPNNLSGGQKQLVAIAAVLAMEPDILLFDEILAQVDIEGRKKIKNVIKNLKNQGKTIVSVEHDLENLDIADRVLKLENGKLQEYKGW</sequence>
<evidence type="ECO:0000256" key="3">
    <source>
        <dbReference type="ARBA" id="ARBA00022448"/>
    </source>
</evidence>
<reference evidence="10 11" key="1">
    <citation type="submission" date="2018-06" db="EMBL/GenBank/DDBJ databases">
        <title>Genomic Encyclopedia of Type Strains, Phase IV (KMG-IV): sequencing the most valuable type-strain genomes for metagenomic binning, comparative biology and taxonomic classification.</title>
        <authorList>
            <person name="Goeker M."/>
        </authorList>
    </citation>
    <scope>NUCLEOTIDE SEQUENCE [LARGE SCALE GENOMIC DNA]</scope>
    <source>
        <strain evidence="10 11">DSM 22112</strain>
    </source>
</reference>
<dbReference type="Gene3D" id="3.40.50.300">
    <property type="entry name" value="P-loop containing nucleotide triphosphate hydrolases"/>
    <property type="match status" value="1"/>
</dbReference>
<dbReference type="RefSeq" id="WP_113921461.1">
    <property type="nucleotide sequence ID" value="NZ_QNRX01000018.1"/>
</dbReference>
<organism evidence="10 11">
    <name type="scientific">Alkalibaculum bacchi</name>
    <dbReference type="NCBI Taxonomy" id="645887"/>
    <lineage>
        <taxon>Bacteria</taxon>
        <taxon>Bacillati</taxon>
        <taxon>Bacillota</taxon>
        <taxon>Clostridia</taxon>
        <taxon>Eubacteriales</taxon>
        <taxon>Eubacteriaceae</taxon>
        <taxon>Alkalibaculum</taxon>
    </lineage>
</organism>
<evidence type="ECO:0000256" key="5">
    <source>
        <dbReference type="ARBA" id="ARBA00022741"/>
    </source>
</evidence>
<keyword evidence="11" id="KW-1185">Reference proteome</keyword>
<comment type="caution">
    <text evidence="10">The sequence shown here is derived from an EMBL/GenBank/DDBJ whole genome shotgun (WGS) entry which is preliminary data.</text>
</comment>
<evidence type="ECO:0000313" key="11">
    <source>
        <dbReference type="Proteomes" id="UP000253490"/>
    </source>
</evidence>
<dbReference type="GO" id="GO:0042626">
    <property type="term" value="F:ATPase-coupled transmembrane transporter activity"/>
    <property type="evidence" value="ECO:0007669"/>
    <property type="project" value="TreeGrafter"/>
</dbReference>
<evidence type="ECO:0000313" key="10">
    <source>
        <dbReference type="EMBL" id="RBP59677.1"/>
    </source>
</evidence>
<evidence type="ECO:0000256" key="8">
    <source>
        <dbReference type="ARBA" id="ARBA00023136"/>
    </source>
</evidence>
<dbReference type="InterPro" id="IPR003439">
    <property type="entry name" value="ABC_transporter-like_ATP-bd"/>
</dbReference>
<dbReference type="InterPro" id="IPR050095">
    <property type="entry name" value="ECF_ABC_transporter_ATP-bd"/>
</dbReference>
<dbReference type="SUPFAM" id="SSF52540">
    <property type="entry name" value="P-loop containing nucleoside triphosphate hydrolases"/>
    <property type="match status" value="1"/>
</dbReference>
<dbReference type="SMART" id="SM00382">
    <property type="entry name" value="AAA"/>
    <property type="match status" value="1"/>
</dbReference>
<name>A0A366I0Z9_9FIRM</name>
<evidence type="ECO:0000256" key="4">
    <source>
        <dbReference type="ARBA" id="ARBA00022475"/>
    </source>
</evidence>
<dbReference type="InterPro" id="IPR027417">
    <property type="entry name" value="P-loop_NTPase"/>
</dbReference>